<evidence type="ECO:0000256" key="8">
    <source>
        <dbReference type="HAMAP-Rule" id="MF_00423"/>
    </source>
</evidence>
<reference evidence="10" key="1">
    <citation type="journal article" date="2014" name="Genome Announc.">
        <title>Draft Genome Sequences of Three Alkaliphilic Bacillus Strains, Bacillus wakoensis JCM 9140T, Bacillus akibai JCM 9157T, and Bacillus hemicellulosilyticus JCM 9152T.</title>
        <authorList>
            <person name="Yuki M."/>
            <person name="Oshima K."/>
            <person name="Suda W."/>
            <person name="Oshida Y."/>
            <person name="Kitamura K."/>
            <person name="Iida T."/>
            <person name="Hattori M."/>
            <person name="Ohkuma M."/>
        </authorList>
    </citation>
    <scope>NUCLEOTIDE SEQUENCE [LARGE SCALE GENOMIC DNA]</scope>
    <source>
        <strain evidence="10">JCM 9140</strain>
    </source>
</reference>
<dbReference type="Gene3D" id="3.40.640.10">
    <property type="entry name" value="Type I PLP-dependent aspartate aminotransferase-like (Major domain)"/>
    <property type="match status" value="1"/>
</dbReference>
<dbReference type="STRING" id="1236970.JCM9140_344"/>
<comment type="cofactor">
    <cofactor evidence="1 8 9">
        <name>pyridoxal 5'-phosphate</name>
        <dbReference type="ChEBI" id="CHEBI:597326"/>
    </cofactor>
</comment>
<comment type="pathway">
    <text evidence="8">Aminoacyl-tRNA biosynthesis; selenocysteinyl-tRNA(Sec) biosynthesis; selenocysteinyl-tRNA(Sec) from L-seryl-tRNA(Sec) (bacterial route): step 1/1.</text>
</comment>
<dbReference type="GO" id="GO:0005737">
    <property type="term" value="C:cytoplasm"/>
    <property type="evidence" value="ECO:0007669"/>
    <property type="project" value="UniProtKB-SubCell"/>
</dbReference>
<keyword evidence="11" id="KW-1185">Reference proteome</keyword>
<dbReference type="UniPathway" id="UPA00906">
    <property type="reaction ID" value="UER00896"/>
</dbReference>
<evidence type="ECO:0000256" key="6">
    <source>
        <dbReference type="ARBA" id="ARBA00023266"/>
    </source>
</evidence>
<evidence type="ECO:0000256" key="4">
    <source>
        <dbReference type="ARBA" id="ARBA00022898"/>
    </source>
</evidence>
<comment type="similarity">
    <text evidence="7 8">Belongs to the SelA family.</text>
</comment>
<gene>
    <name evidence="8" type="primary">selA</name>
    <name evidence="10" type="ORF">JCM9140_344</name>
</gene>
<keyword evidence="3 8" id="KW-0808">Transferase</keyword>
<dbReference type="HAMAP" id="MF_00423">
    <property type="entry name" value="SelA"/>
    <property type="match status" value="1"/>
</dbReference>
<dbReference type="InterPro" id="IPR004534">
    <property type="entry name" value="SelA_trans"/>
</dbReference>
<evidence type="ECO:0000313" key="10">
    <source>
        <dbReference type="EMBL" id="GAE24422.1"/>
    </source>
</evidence>
<dbReference type="RefSeq" id="WP_034741405.1">
    <property type="nucleotide sequence ID" value="NZ_BAUT01000002.1"/>
</dbReference>
<keyword evidence="6 8" id="KW-0711">Selenium</keyword>
<dbReference type="PANTHER" id="PTHR32328">
    <property type="entry name" value="L-SERYL-TRNA(SEC) SELENIUM TRANSFERASE"/>
    <property type="match status" value="1"/>
</dbReference>
<dbReference type="SUPFAM" id="SSF53383">
    <property type="entry name" value="PLP-dependent transferases"/>
    <property type="match status" value="1"/>
</dbReference>
<dbReference type="Proteomes" id="UP000018890">
    <property type="component" value="Unassembled WGS sequence"/>
</dbReference>
<dbReference type="GO" id="GO:0001717">
    <property type="term" value="P:conversion of seryl-tRNAsec to selenocys-tRNAsec"/>
    <property type="evidence" value="ECO:0007669"/>
    <property type="project" value="UniProtKB-UniRule"/>
</dbReference>
<dbReference type="GO" id="GO:0001514">
    <property type="term" value="P:selenocysteine incorporation"/>
    <property type="evidence" value="ECO:0007669"/>
    <property type="project" value="UniProtKB-UniRule"/>
</dbReference>
<evidence type="ECO:0000256" key="1">
    <source>
        <dbReference type="ARBA" id="ARBA00001933"/>
    </source>
</evidence>
<evidence type="ECO:0000256" key="9">
    <source>
        <dbReference type="PIRSR" id="PIRSR618319-50"/>
    </source>
</evidence>
<dbReference type="NCBIfam" id="TIGR00474">
    <property type="entry name" value="selA"/>
    <property type="match status" value="1"/>
</dbReference>
<evidence type="ECO:0000256" key="7">
    <source>
        <dbReference type="ARBA" id="ARBA00044507"/>
    </source>
</evidence>
<sequence length="463" mass="51668">MYQLLRQIPAIHELQQSRLFLELIKTKQASKAKLTEWLQEAVSDIRKEILAGEWKDEDNVVEFTEMVFARVSERLSDHSTYRIRRVINGTGTVLHTNLGRARLSEEAIQQVTETAYSYSNLEYNLSLGKRGSRHDLIEDLVKETTGAEAAMVVNNNAAAVYLVLKALAKGQEVIVSRGELVEIGGSFRVSSIMEESGASLVEVGTTNKTHLYDYEGAITDDTAMVMKVHTSNFKVIGFTKEVSISELKSVAKAHDIILYEDLGSGAIYDLKQDKIGSEPTVTEALENGADLVTFSGDKLLGGPQAGIIAGKKKWIDILKKHQLARVLRVDKMTLAALEATLKAYANEDNVTKSLPTLRAIRLKKEEISARIQAFSAQLSPIWNMVIKSDVSQVGGGTMPEVELETELLLLSTKKHKAQFIHDELRKGTPAVVSRIVYDQIALDFRTIEEHEFEELHKRLKEFE</sequence>
<comment type="caution">
    <text evidence="10">The sequence shown here is derived from an EMBL/GenBank/DDBJ whole genome shotgun (WGS) entry which is preliminary data.</text>
</comment>
<dbReference type="GO" id="GO:0004125">
    <property type="term" value="F:L-seryl-tRNA(Sec) selenium transferase activity"/>
    <property type="evidence" value="ECO:0007669"/>
    <property type="project" value="UniProtKB-UniRule"/>
</dbReference>
<comment type="function">
    <text evidence="8">Converts seryl-tRNA(Sec) to selenocysteinyl-tRNA(Sec) required for selenoprotein biosynthesis.</text>
</comment>
<comment type="subcellular location">
    <subcellularLocation>
        <location evidence="8">Cytoplasm</location>
    </subcellularLocation>
</comment>
<dbReference type="InterPro" id="IPR018319">
    <property type="entry name" value="SelA-like"/>
</dbReference>
<dbReference type="Pfam" id="PF03841">
    <property type="entry name" value="SelA"/>
    <property type="match status" value="1"/>
</dbReference>
<organism evidence="10 11">
    <name type="scientific">Halalkalibacter wakoensis JCM 9140</name>
    <dbReference type="NCBI Taxonomy" id="1236970"/>
    <lineage>
        <taxon>Bacteria</taxon>
        <taxon>Bacillati</taxon>
        <taxon>Bacillota</taxon>
        <taxon>Bacilli</taxon>
        <taxon>Bacillales</taxon>
        <taxon>Bacillaceae</taxon>
        <taxon>Halalkalibacter</taxon>
    </lineage>
</organism>
<evidence type="ECO:0000256" key="5">
    <source>
        <dbReference type="ARBA" id="ARBA00022917"/>
    </source>
</evidence>
<dbReference type="OrthoDB" id="9787096at2"/>
<dbReference type="AlphaFoldDB" id="W4PXI3"/>
<keyword evidence="4 8" id="KW-0663">Pyridoxal phosphate</keyword>
<comment type="catalytic activity">
    <reaction evidence="8">
        <text>L-seryl-tRNA(Sec) + selenophosphate + H(+) = L-selenocysteinyl-tRNA(Sec) + phosphate</text>
        <dbReference type="Rhea" id="RHEA:22728"/>
        <dbReference type="Rhea" id="RHEA-COMP:9742"/>
        <dbReference type="Rhea" id="RHEA-COMP:9743"/>
        <dbReference type="ChEBI" id="CHEBI:15378"/>
        <dbReference type="ChEBI" id="CHEBI:16144"/>
        <dbReference type="ChEBI" id="CHEBI:43474"/>
        <dbReference type="ChEBI" id="CHEBI:78533"/>
        <dbReference type="ChEBI" id="CHEBI:78573"/>
        <dbReference type="EC" id="2.9.1.1"/>
    </reaction>
</comment>
<dbReference type="EMBL" id="BAUT01000002">
    <property type="protein sequence ID" value="GAE24422.1"/>
    <property type="molecule type" value="Genomic_DNA"/>
</dbReference>
<name>W4PXI3_9BACI</name>
<dbReference type="PANTHER" id="PTHR32328:SF0">
    <property type="entry name" value="L-SERYL-TRNA(SEC) SELENIUM TRANSFERASE"/>
    <property type="match status" value="1"/>
</dbReference>
<evidence type="ECO:0000313" key="11">
    <source>
        <dbReference type="Proteomes" id="UP000018890"/>
    </source>
</evidence>
<keyword evidence="2 8" id="KW-0963">Cytoplasm</keyword>
<accession>W4PXI3</accession>
<proteinExistence type="inferred from homology"/>
<dbReference type="InterPro" id="IPR015424">
    <property type="entry name" value="PyrdxlP-dep_Trfase"/>
</dbReference>
<feature type="modified residue" description="N6-(pyridoxal phosphate)lysine" evidence="8 9">
    <location>
        <position position="298"/>
    </location>
</feature>
<evidence type="ECO:0000256" key="3">
    <source>
        <dbReference type="ARBA" id="ARBA00022679"/>
    </source>
</evidence>
<dbReference type="EC" id="2.9.1.1" evidence="8"/>
<keyword evidence="5 8" id="KW-0648">Protein biosynthesis</keyword>
<evidence type="ECO:0000256" key="2">
    <source>
        <dbReference type="ARBA" id="ARBA00022490"/>
    </source>
</evidence>
<dbReference type="Gene3D" id="3.90.1150.180">
    <property type="match status" value="1"/>
</dbReference>
<protein>
    <recommendedName>
        <fullName evidence="8">L-seryl-tRNA(Sec) selenium transferase</fullName>
        <ecNumber evidence="8">2.9.1.1</ecNumber>
    </recommendedName>
    <alternativeName>
        <fullName evidence="8">Selenocysteine synthase</fullName>
        <shortName evidence="8">Sec synthase</shortName>
    </alternativeName>
    <alternativeName>
        <fullName evidence="8">Selenocysteinyl-tRNA(Sec) synthase</fullName>
    </alternativeName>
</protein>
<dbReference type="InterPro" id="IPR015421">
    <property type="entry name" value="PyrdxlP-dep_Trfase_major"/>
</dbReference>